<protein>
    <recommendedName>
        <fullName evidence="5">Heparinase II/III-like C-terminal domain-containing protein</fullName>
    </recommendedName>
</protein>
<sequence>MVVGKLRQALYRRFLLRGRFARARSTAAGARWRSDRSLLAVAHAYEAQGDRLAQPSESLDRGVFVSNGVQHDFGSIEAMRWGVVTRGAPDRSRWEHDFAFFAYSLPVVRSEGWRGARTIARMLQVLENCATQDQSELRMFHWSPIALSSRILNLATSLAIASEVDGDQDDEAAAVISRHIWLCDQILQRTVERYLGYNHAAFGEVALFVAALLFSDQSRAKRQLSRALHVLDAGTLADGMWSERSTTYHVHMLLLCRALRASGVAEGSHAAVLDDLSARMEEALLCIVHPDGEIATFNDAAIDDAVKPSAVGWTPVDGEQTRLLAEAGYARLAGGNWSVLMDAGPMGPNAVIGHGHADFLSVEVCLSGRRLVVDPGVASISAGPARAWTRSAGSHNGPTFVGLEPAEFFGTWRVGRRGRATFSDFLNGGGAKVLASGDCDGYEPWNATVKRTVSIEGGHMAIEDCWEGGVALEPRSSFIIAAEWEVEILDSGLLRLTCSDELEALVELEHGRIVSVNPGQYFPSGPMSPKMGTICSIEPDGDGVARTRWTWSPSDLVSLS</sequence>
<name>A0A6I3M9E6_9MICO</name>
<evidence type="ECO:0000256" key="4">
    <source>
        <dbReference type="ARBA" id="ARBA00023239"/>
    </source>
</evidence>
<evidence type="ECO:0000259" key="5">
    <source>
        <dbReference type="Pfam" id="PF07940"/>
    </source>
</evidence>
<reference evidence="6 7" key="1">
    <citation type="submission" date="2019-11" db="EMBL/GenBank/DDBJ databases">
        <title>Agromyces kandeliae sp. nov., isolated from mangrove soil.</title>
        <authorList>
            <person name="Wang R."/>
        </authorList>
    </citation>
    <scope>NUCLEOTIDE SEQUENCE [LARGE SCALE GENOMIC DNA]</scope>
    <source>
        <strain evidence="6 7">JCM 11433</strain>
    </source>
</reference>
<organism evidence="6 7">
    <name type="scientific">Agromyces bracchium</name>
    <dbReference type="NCBI Taxonomy" id="88376"/>
    <lineage>
        <taxon>Bacteria</taxon>
        <taxon>Bacillati</taxon>
        <taxon>Actinomycetota</taxon>
        <taxon>Actinomycetes</taxon>
        <taxon>Micrococcales</taxon>
        <taxon>Microbacteriaceae</taxon>
        <taxon>Agromyces</taxon>
    </lineage>
</organism>
<dbReference type="EMBL" id="WMLB01000033">
    <property type="protein sequence ID" value="MTH69601.1"/>
    <property type="molecule type" value="Genomic_DNA"/>
</dbReference>
<dbReference type="GO" id="GO:0016829">
    <property type="term" value="F:lyase activity"/>
    <property type="evidence" value="ECO:0007669"/>
    <property type="project" value="UniProtKB-KW"/>
</dbReference>
<dbReference type="Proteomes" id="UP000433071">
    <property type="component" value="Unassembled WGS sequence"/>
</dbReference>
<dbReference type="Gene3D" id="1.50.10.100">
    <property type="entry name" value="Chondroitin AC/alginate lyase"/>
    <property type="match status" value="1"/>
</dbReference>
<evidence type="ECO:0000256" key="2">
    <source>
        <dbReference type="ARBA" id="ARBA00022729"/>
    </source>
</evidence>
<dbReference type="SUPFAM" id="SSF48230">
    <property type="entry name" value="Chondroitin AC/alginate lyase"/>
    <property type="match status" value="1"/>
</dbReference>
<evidence type="ECO:0000313" key="7">
    <source>
        <dbReference type="Proteomes" id="UP000433071"/>
    </source>
</evidence>
<dbReference type="InterPro" id="IPR008929">
    <property type="entry name" value="Chondroitin_lyas"/>
</dbReference>
<dbReference type="PANTHER" id="PTHR39210:SF1">
    <property type="entry name" value="HEPARIN-SULFATE LYASE"/>
    <property type="match status" value="1"/>
</dbReference>
<dbReference type="InterPro" id="IPR012480">
    <property type="entry name" value="Hepar_II_III_C"/>
</dbReference>
<gene>
    <name evidence="6" type="ORF">GJ743_14615</name>
</gene>
<keyword evidence="4" id="KW-0456">Lyase</keyword>
<dbReference type="GO" id="GO:0042597">
    <property type="term" value="C:periplasmic space"/>
    <property type="evidence" value="ECO:0007669"/>
    <property type="project" value="UniProtKB-SubCell"/>
</dbReference>
<keyword evidence="7" id="KW-1185">Reference proteome</keyword>
<keyword evidence="3" id="KW-0574">Periplasm</keyword>
<accession>A0A6I3M9E6</accession>
<proteinExistence type="predicted"/>
<dbReference type="Pfam" id="PF07940">
    <property type="entry name" value="Hepar_II_III_C"/>
    <property type="match status" value="1"/>
</dbReference>
<dbReference type="Gene3D" id="2.70.98.70">
    <property type="match status" value="1"/>
</dbReference>
<feature type="domain" description="Heparinase II/III-like C-terminal" evidence="5">
    <location>
        <begin position="321"/>
        <end position="549"/>
    </location>
</feature>
<comment type="subcellular location">
    <subcellularLocation>
        <location evidence="1">Periplasm</location>
    </subcellularLocation>
</comment>
<evidence type="ECO:0000256" key="3">
    <source>
        <dbReference type="ARBA" id="ARBA00022764"/>
    </source>
</evidence>
<evidence type="ECO:0000256" key="1">
    <source>
        <dbReference type="ARBA" id="ARBA00004418"/>
    </source>
</evidence>
<keyword evidence="2" id="KW-0732">Signal</keyword>
<evidence type="ECO:0000313" key="6">
    <source>
        <dbReference type="EMBL" id="MTH69601.1"/>
    </source>
</evidence>
<comment type="caution">
    <text evidence="6">The sequence shown here is derived from an EMBL/GenBank/DDBJ whole genome shotgun (WGS) entry which is preliminary data.</text>
</comment>
<dbReference type="PANTHER" id="PTHR39210">
    <property type="entry name" value="HEPARIN-SULFATE LYASE"/>
    <property type="match status" value="1"/>
</dbReference>
<dbReference type="AlphaFoldDB" id="A0A6I3M9E6"/>
<dbReference type="OrthoDB" id="4592556at2"/>